<dbReference type="KEGG" id="cyj:Cyan7822_3957"/>
<feature type="region of interest" description="Disordered" evidence="1">
    <location>
        <begin position="1"/>
        <end position="73"/>
    </location>
</feature>
<sequence length="73" mass="8585">MSKRRNLKKEKAQRNQAYARQFRRKTTQTSGGWGRKNRQPRSGKPEESTDSQEKDDNYDNSKRFPLGNRAKAN</sequence>
<dbReference type="OrthoDB" id="517974at2"/>
<protein>
    <submittedName>
        <fullName evidence="2">Uncharacterized protein</fullName>
    </submittedName>
</protein>
<proteinExistence type="predicted"/>
<name>E0UKC2_GLOV7</name>
<reference evidence="3" key="1">
    <citation type="journal article" date="2011" name="MBio">
        <title>Novel metabolic attributes of the genus Cyanothece, comprising a group of unicellular nitrogen-fixing Cyanobacteria.</title>
        <authorList>
            <person name="Bandyopadhyay A."/>
            <person name="Elvitigala T."/>
            <person name="Welsh E."/>
            <person name="Stockel J."/>
            <person name="Liberton M."/>
            <person name="Min H."/>
            <person name="Sherman L.A."/>
            <person name="Pakrasi H.B."/>
        </authorList>
    </citation>
    <scope>NUCLEOTIDE SEQUENCE [LARGE SCALE GENOMIC DNA]</scope>
    <source>
        <strain evidence="3">PCC 7822</strain>
    </source>
</reference>
<dbReference type="RefSeq" id="WP_013323952.1">
    <property type="nucleotide sequence ID" value="NC_014501.1"/>
</dbReference>
<evidence type="ECO:0000256" key="1">
    <source>
        <dbReference type="SAM" id="MobiDB-lite"/>
    </source>
</evidence>
<dbReference type="eggNOG" id="ENOG5030R7I">
    <property type="taxonomic scope" value="Bacteria"/>
</dbReference>
<dbReference type="EMBL" id="CP002198">
    <property type="protein sequence ID" value="ADN15884.1"/>
    <property type="molecule type" value="Genomic_DNA"/>
</dbReference>
<organism evidence="2 3">
    <name type="scientific">Gloeothece verrucosa (strain PCC 7822)</name>
    <name type="common">Cyanothece sp. (strain PCC 7822)</name>
    <dbReference type="NCBI Taxonomy" id="497965"/>
    <lineage>
        <taxon>Bacteria</taxon>
        <taxon>Bacillati</taxon>
        <taxon>Cyanobacteriota</taxon>
        <taxon>Cyanophyceae</taxon>
        <taxon>Oscillatoriophycideae</taxon>
        <taxon>Chroococcales</taxon>
        <taxon>Aphanothecaceae</taxon>
        <taxon>Gloeothece</taxon>
        <taxon>Gloeothece verrucosa</taxon>
    </lineage>
</organism>
<accession>E0UKC2</accession>
<dbReference type="Proteomes" id="UP000008206">
    <property type="component" value="Chromosome"/>
</dbReference>
<gene>
    <name evidence="2" type="ordered locus">Cyan7822_3957</name>
</gene>
<feature type="compositionally biased region" description="Basic and acidic residues" evidence="1">
    <location>
        <begin position="43"/>
        <end position="62"/>
    </location>
</feature>
<evidence type="ECO:0000313" key="2">
    <source>
        <dbReference type="EMBL" id="ADN15884.1"/>
    </source>
</evidence>
<dbReference type="AlphaFoldDB" id="E0UKC2"/>
<keyword evidence="3" id="KW-1185">Reference proteome</keyword>
<dbReference type="HOGENOM" id="CLU_195269_2_0_3"/>
<evidence type="ECO:0000313" key="3">
    <source>
        <dbReference type="Proteomes" id="UP000008206"/>
    </source>
</evidence>